<keyword evidence="8 9" id="KW-0170">Cobalt</keyword>
<dbReference type="SUPFAM" id="SSF56796">
    <property type="entry name" value="Dehydroquinate synthase-like"/>
    <property type="match status" value="1"/>
</dbReference>
<keyword evidence="9" id="KW-0963">Cytoplasm</keyword>
<dbReference type="GO" id="GO:0000166">
    <property type="term" value="F:nucleotide binding"/>
    <property type="evidence" value="ECO:0007669"/>
    <property type="project" value="UniProtKB-KW"/>
</dbReference>
<comment type="similarity">
    <text evidence="9">Belongs to the sugar phosphate cyclases superfamily. Dehydroquinate synthase family.</text>
</comment>
<reference evidence="13 14" key="1">
    <citation type="submission" date="2018-03" db="EMBL/GenBank/DDBJ databases">
        <title>Genome sequence of Clostridium liquoris DSM 100320.</title>
        <authorList>
            <person name="Poehlein A."/>
            <person name="Daniel R."/>
        </authorList>
    </citation>
    <scope>NUCLEOTIDE SEQUENCE [LARGE SCALE GENOMIC DNA]</scope>
    <source>
        <strain evidence="13 14">DSM 100320</strain>
    </source>
</reference>
<dbReference type="InterPro" id="IPR050071">
    <property type="entry name" value="Dehydroquinate_synthase"/>
</dbReference>
<dbReference type="RefSeq" id="WP_106063461.1">
    <property type="nucleotide sequence ID" value="NZ_PVXO01000036.1"/>
</dbReference>
<keyword evidence="9" id="KW-0057">Aromatic amino acid biosynthesis</keyword>
<comment type="function">
    <text evidence="9">Catalyzes the conversion of 3-deoxy-D-arabino-heptulosonate 7-phosphate (DAHP) to dehydroquinate (DHQ).</text>
</comment>
<comment type="subcellular location">
    <subcellularLocation>
        <location evidence="9">Cytoplasm</location>
    </subcellularLocation>
</comment>
<sequence length="360" mass="40959">MKELEVSGVKGYRVYIDSTIDKLFQMLLQHKIKHNDNIFLITDDRVFSLYKNGIEKLKESFNVKLYYFKNGEGNKNINTVQGIYSFLIDNDANRDSVIIALGGGVVGDIVGFVSSTYMRGIRYINIPTTLLSQVDSCIGGKVGYNYNGIKNVVGSFYNPYFVYVSTNFLKSLDEKYFIDGLGEIVKYALIKDGALFNYLNENYRGILERENDKMIHIIRTCLKLKKDIVEEDFRDNGIRNLLNFGHTVGHGIEMTSGGKLTHGESVALGILVSLKLSESMLNLNEEVFKETIELYKKLGLPIKYKVDNYNLFMYAINHDKKNNDKIRFVLLQDIGNGKIKIEVNKEQILEAIKQSIGKGE</sequence>
<dbReference type="InterPro" id="IPR030963">
    <property type="entry name" value="DHQ_synth_fam"/>
</dbReference>
<dbReference type="OrthoDB" id="9806583at2"/>
<dbReference type="InterPro" id="IPR030960">
    <property type="entry name" value="DHQS/DOIS_N"/>
</dbReference>
<dbReference type="FunFam" id="3.40.50.1970:FF:000007">
    <property type="entry name" value="Pentafunctional AROM polypeptide"/>
    <property type="match status" value="1"/>
</dbReference>
<comment type="cofactor">
    <cofactor evidence="9">
        <name>Co(2+)</name>
        <dbReference type="ChEBI" id="CHEBI:48828"/>
    </cofactor>
    <cofactor evidence="9">
        <name>Zn(2+)</name>
        <dbReference type="ChEBI" id="CHEBI:29105"/>
    </cofactor>
    <text evidence="9">Binds 1 divalent metal cation per subunit. Can use either Co(2+) or Zn(2+).</text>
</comment>
<dbReference type="GO" id="GO:0046872">
    <property type="term" value="F:metal ion binding"/>
    <property type="evidence" value="ECO:0007669"/>
    <property type="project" value="UniProtKB-KW"/>
</dbReference>
<comment type="caution">
    <text evidence="9">Lacks conserved residue(s) required for the propagation of feature annotation.</text>
</comment>
<organism evidence="13 14">
    <name type="scientific">Clostridium liquoris</name>
    <dbReference type="NCBI Taxonomy" id="1289519"/>
    <lineage>
        <taxon>Bacteria</taxon>
        <taxon>Bacillati</taxon>
        <taxon>Bacillota</taxon>
        <taxon>Clostridia</taxon>
        <taxon>Eubacteriales</taxon>
        <taxon>Clostridiaceae</taxon>
        <taxon>Clostridium</taxon>
    </lineage>
</organism>
<evidence type="ECO:0000313" key="13">
    <source>
        <dbReference type="EMBL" id="PRR78762.1"/>
    </source>
</evidence>
<evidence type="ECO:0000256" key="1">
    <source>
        <dbReference type="ARBA" id="ARBA00001911"/>
    </source>
</evidence>
<dbReference type="EMBL" id="PVXO01000036">
    <property type="protein sequence ID" value="PRR78762.1"/>
    <property type="molecule type" value="Genomic_DNA"/>
</dbReference>
<feature type="binding site" evidence="9">
    <location>
        <position position="262"/>
    </location>
    <ligand>
        <name>Zn(2+)</name>
        <dbReference type="ChEBI" id="CHEBI:29105"/>
    </ligand>
</feature>
<dbReference type="EC" id="4.2.3.4" evidence="9 10"/>
<dbReference type="InterPro" id="IPR056179">
    <property type="entry name" value="DHQS_C"/>
</dbReference>
<dbReference type="GO" id="GO:0005737">
    <property type="term" value="C:cytoplasm"/>
    <property type="evidence" value="ECO:0007669"/>
    <property type="project" value="UniProtKB-SubCell"/>
</dbReference>
<proteinExistence type="inferred from homology"/>
<dbReference type="Gene3D" id="1.20.1090.10">
    <property type="entry name" value="Dehydroquinate synthase-like - alpha domain"/>
    <property type="match status" value="1"/>
</dbReference>
<keyword evidence="6 9" id="KW-0520">NAD</keyword>
<dbReference type="AlphaFoldDB" id="A0A2T0B4H3"/>
<evidence type="ECO:0000256" key="9">
    <source>
        <dbReference type="HAMAP-Rule" id="MF_00110"/>
    </source>
</evidence>
<protein>
    <recommendedName>
        <fullName evidence="9 10">3-dehydroquinate synthase</fullName>
        <shortName evidence="9">DHQS</shortName>
        <ecNumber evidence="9 10">4.2.3.4</ecNumber>
    </recommendedName>
</protein>
<keyword evidence="9" id="KW-0028">Amino-acid biosynthesis</keyword>
<dbReference type="NCBIfam" id="TIGR01357">
    <property type="entry name" value="aroB"/>
    <property type="match status" value="1"/>
</dbReference>
<feature type="binding site" evidence="9">
    <location>
        <position position="150"/>
    </location>
    <ligand>
        <name>NAD(+)</name>
        <dbReference type="ChEBI" id="CHEBI:57540"/>
    </ligand>
</feature>
<evidence type="ECO:0000313" key="14">
    <source>
        <dbReference type="Proteomes" id="UP000239706"/>
    </source>
</evidence>
<dbReference type="UniPathway" id="UPA00053">
    <property type="reaction ID" value="UER00085"/>
</dbReference>
<dbReference type="InterPro" id="IPR016037">
    <property type="entry name" value="DHQ_synth_AroB"/>
</dbReference>
<dbReference type="CDD" id="cd08195">
    <property type="entry name" value="DHQS"/>
    <property type="match status" value="1"/>
</dbReference>
<evidence type="ECO:0000256" key="2">
    <source>
        <dbReference type="ARBA" id="ARBA00001947"/>
    </source>
</evidence>
<dbReference type="Pfam" id="PF01761">
    <property type="entry name" value="DHQ_synthase"/>
    <property type="match status" value="1"/>
</dbReference>
<comment type="pathway">
    <text evidence="9">Metabolic intermediate biosynthesis; chorismate biosynthesis; chorismate from D-erythrose 4-phosphate and phosphoenolpyruvate: step 2/7.</text>
</comment>
<evidence type="ECO:0000256" key="6">
    <source>
        <dbReference type="ARBA" id="ARBA00023027"/>
    </source>
</evidence>
<dbReference type="GO" id="GO:0009073">
    <property type="term" value="P:aromatic amino acid family biosynthetic process"/>
    <property type="evidence" value="ECO:0007669"/>
    <property type="project" value="UniProtKB-KW"/>
</dbReference>
<comment type="cofactor">
    <cofactor evidence="2">
        <name>Zn(2+)</name>
        <dbReference type="ChEBI" id="CHEBI:29105"/>
    </cofactor>
</comment>
<feature type="binding site" evidence="9">
    <location>
        <begin position="104"/>
        <end position="108"/>
    </location>
    <ligand>
        <name>NAD(+)</name>
        <dbReference type="ChEBI" id="CHEBI:57540"/>
    </ligand>
</feature>
<dbReference type="PANTHER" id="PTHR43622:SF1">
    <property type="entry name" value="3-DEHYDROQUINATE SYNTHASE"/>
    <property type="match status" value="1"/>
</dbReference>
<feature type="domain" description="3-dehydroquinate synthase N-terminal" evidence="11">
    <location>
        <begin position="67"/>
        <end position="177"/>
    </location>
</feature>
<dbReference type="PANTHER" id="PTHR43622">
    <property type="entry name" value="3-DEHYDROQUINATE SYNTHASE"/>
    <property type="match status" value="1"/>
</dbReference>
<accession>A0A2T0B4H3</accession>
<dbReference type="HAMAP" id="MF_00110">
    <property type="entry name" value="DHQ_synthase"/>
    <property type="match status" value="1"/>
</dbReference>
<feature type="binding site" evidence="9">
    <location>
        <position position="141"/>
    </location>
    <ligand>
        <name>NAD(+)</name>
        <dbReference type="ChEBI" id="CHEBI:57540"/>
    </ligand>
</feature>
<evidence type="ECO:0000256" key="3">
    <source>
        <dbReference type="ARBA" id="ARBA00022723"/>
    </source>
</evidence>
<feature type="domain" description="3-dehydroquinate synthase C-terminal" evidence="12">
    <location>
        <begin position="180"/>
        <end position="322"/>
    </location>
</feature>
<dbReference type="Gene3D" id="3.40.50.1970">
    <property type="match status" value="1"/>
</dbReference>
<keyword evidence="14" id="KW-1185">Reference proteome</keyword>
<feature type="binding site" evidence="9">
    <location>
        <position position="183"/>
    </location>
    <ligand>
        <name>Zn(2+)</name>
        <dbReference type="ChEBI" id="CHEBI:29105"/>
    </ligand>
</feature>
<evidence type="ECO:0000256" key="7">
    <source>
        <dbReference type="ARBA" id="ARBA00023239"/>
    </source>
</evidence>
<dbReference type="Pfam" id="PF24621">
    <property type="entry name" value="DHQS_C"/>
    <property type="match status" value="1"/>
</dbReference>
<evidence type="ECO:0000256" key="5">
    <source>
        <dbReference type="ARBA" id="ARBA00022833"/>
    </source>
</evidence>
<evidence type="ECO:0000256" key="8">
    <source>
        <dbReference type="ARBA" id="ARBA00023285"/>
    </source>
</evidence>
<gene>
    <name evidence="9 13" type="primary">aroB</name>
    <name evidence="13" type="ORF">CLLI_13440</name>
</gene>
<evidence type="ECO:0000256" key="10">
    <source>
        <dbReference type="NCBIfam" id="TIGR01357"/>
    </source>
</evidence>
<evidence type="ECO:0000259" key="12">
    <source>
        <dbReference type="Pfam" id="PF24621"/>
    </source>
</evidence>
<evidence type="ECO:0000256" key="4">
    <source>
        <dbReference type="ARBA" id="ARBA00022741"/>
    </source>
</evidence>
<keyword evidence="4 9" id="KW-0547">Nucleotide-binding</keyword>
<keyword evidence="3 9" id="KW-0479">Metal-binding</keyword>
<comment type="caution">
    <text evidence="13">The sequence shown here is derived from an EMBL/GenBank/DDBJ whole genome shotgun (WGS) entry which is preliminary data.</text>
</comment>
<evidence type="ECO:0000259" key="11">
    <source>
        <dbReference type="Pfam" id="PF01761"/>
    </source>
</evidence>
<name>A0A2T0B4H3_9CLOT</name>
<comment type="cofactor">
    <cofactor evidence="1 9">
        <name>NAD(+)</name>
        <dbReference type="ChEBI" id="CHEBI:57540"/>
    </cofactor>
</comment>
<dbReference type="GO" id="GO:0003856">
    <property type="term" value="F:3-dehydroquinate synthase activity"/>
    <property type="evidence" value="ECO:0007669"/>
    <property type="project" value="UniProtKB-UniRule"/>
</dbReference>
<dbReference type="GO" id="GO:0008652">
    <property type="term" value="P:amino acid biosynthetic process"/>
    <property type="evidence" value="ECO:0007669"/>
    <property type="project" value="UniProtKB-KW"/>
</dbReference>
<dbReference type="GO" id="GO:0009423">
    <property type="term" value="P:chorismate biosynthetic process"/>
    <property type="evidence" value="ECO:0007669"/>
    <property type="project" value="UniProtKB-UniRule"/>
</dbReference>
<feature type="binding site" evidence="9">
    <location>
        <begin position="128"/>
        <end position="129"/>
    </location>
    <ligand>
        <name>NAD(+)</name>
        <dbReference type="ChEBI" id="CHEBI:57540"/>
    </ligand>
</feature>
<feature type="binding site" evidence="9">
    <location>
        <position position="246"/>
    </location>
    <ligand>
        <name>Zn(2+)</name>
        <dbReference type="ChEBI" id="CHEBI:29105"/>
    </ligand>
</feature>
<dbReference type="PIRSF" id="PIRSF001455">
    <property type="entry name" value="DHQ_synth"/>
    <property type="match status" value="1"/>
</dbReference>
<dbReference type="Proteomes" id="UP000239706">
    <property type="component" value="Unassembled WGS sequence"/>
</dbReference>
<comment type="catalytic activity">
    <reaction evidence="9">
        <text>7-phospho-2-dehydro-3-deoxy-D-arabino-heptonate = 3-dehydroquinate + phosphate</text>
        <dbReference type="Rhea" id="RHEA:21968"/>
        <dbReference type="ChEBI" id="CHEBI:32364"/>
        <dbReference type="ChEBI" id="CHEBI:43474"/>
        <dbReference type="ChEBI" id="CHEBI:58394"/>
        <dbReference type="EC" id="4.2.3.4"/>
    </reaction>
</comment>
<keyword evidence="7 9" id="KW-0456">Lyase</keyword>
<keyword evidence="5 9" id="KW-0862">Zinc</keyword>